<dbReference type="RefSeq" id="WP_214420247.1">
    <property type="nucleotide sequence ID" value="NZ_CP075546.1"/>
</dbReference>
<evidence type="ECO:0000256" key="6">
    <source>
        <dbReference type="ARBA" id="ARBA00012457"/>
    </source>
</evidence>
<dbReference type="Pfam" id="PF00483">
    <property type="entry name" value="NTP_transferase"/>
    <property type="match status" value="1"/>
</dbReference>
<keyword evidence="9" id="KW-0548">Nucleotidyltransferase</keyword>
<comment type="similarity">
    <text evidence="3">In the C-terminal section; belongs to the transferase hexapeptide repeat family.</text>
</comment>
<dbReference type="NCBIfam" id="TIGR03992">
    <property type="entry name" value="Arch_glmU"/>
    <property type="match status" value="1"/>
</dbReference>
<accession>A0A8E7AXD8</accession>
<dbReference type="SUPFAM" id="SSF51161">
    <property type="entry name" value="Trimeric LpxA-like enzymes"/>
    <property type="match status" value="1"/>
</dbReference>
<dbReference type="Pfam" id="PF25087">
    <property type="entry name" value="GMPPB_C"/>
    <property type="match status" value="1"/>
</dbReference>
<name>A0A8E7AXD8_9EURY</name>
<evidence type="ECO:0000256" key="12">
    <source>
        <dbReference type="ARBA" id="ARBA00048247"/>
    </source>
</evidence>
<dbReference type="GO" id="GO:0006048">
    <property type="term" value="P:UDP-N-acetylglucosamine biosynthetic process"/>
    <property type="evidence" value="ECO:0007669"/>
    <property type="project" value="UniProtKB-UniPathway"/>
</dbReference>
<evidence type="ECO:0000256" key="11">
    <source>
        <dbReference type="ARBA" id="ARBA00023315"/>
    </source>
</evidence>
<evidence type="ECO:0000256" key="5">
    <source>
        <dbReference type="ARBA" id="ARBA00012225"/>
    </source>
</evidence>
<dbReference type="AlphaFoldDB" id="A0A8E7AXD8"/>
<evidence type="ECO:0000256" key="1">
    <source>
        <dbReference type="ARBA" id="ARBA00005166"/>
    </source>
</evidence>
<feature type="domain" description="Nucleotidyl transferase" evidence="14">
    <location>
        <begin position="5"/>
        <end position="228"/>
    </location>
</feature>
<evidence type="ECO:0000256" key="3">
    <source>
        <dbReference type="ARBA" id="ARBA00007707"/>
    </source>
</evidence>
<dbReference type="UniPathway" id="UPA00113">
    <property type="reaction ID" value="UER00532"/>
</dbReference>
<sequence>MTVCVILAAGEGKRMRPLTGSRPKVMLPLAGKPMIEHLLCATRDAGVSEFILVVGYGESSVRSYFGNGESLGISIHYVTQKRQLGTGDAVMTVAPHVHTRFLLLNGDMVLQTEDIKKMLQTPAPAMGIFTSSHPQDYGVVTHSSGIVTGLEEKSLTPKSDQINAGIYLFDPQIFEQLNKITPSPRGELELTDALMGYIKTGSLQAVPLQYWADMGSPWDLLGVHEDMMKEISSRQEGVIEEGVYIKGNVQIGPGTVIMSGSYLEGPCIIGADCRIGPHAYIRPGTAVGNHCHIGHSSEIKNTIIMDETNVPHFSYIGDSVIGSGCNFGAGTKVANLRHDKSTIIIGGKNTRRRKFGAVIGDDVLFGINCSVNVGAIVGNHSRIGPHALVEGIIDDETVIRR</sequence>
<dbReference type="KEGG" id="mrtj:KHC33_02680"/>
<gene>
    <name evidence="16" type="ORF">KHC33_02680</name>
</gene>
<dbReference type="InterPro" id="IPR023915">
    <property type="entry name" value="Bifunctiontional_GlmU_arc-type"/>
</dbReference>
<dbReference type="InterPro" id="IPR005835">
    <property type="entry name" value="NTP_transferase_dom"/>
</dbReference>
<comment type="similarity">
    <text evidence="4">In the N-terminal section; belongs to the N-acetylglucosamine-1-phosphate uridyltransferase family.</text>
</comment>
<dbReference type="Gene3D" id="3.90.550.10">
    <property type="entry name" value="Spore Coat Polysaccharide Biosynthesis Protein SpsA, Chain A"/>
    <property type="match status" value="1"/>
</dbReference>
<dbReference type="InterPro" id="IPR050065">
    <property type="entry name" value="GlmU-like"/>
</dbReference>
<evidence type="ECO:0000313" key="16">
    <source>
        <dbReference type="EMBL" id="QVV89452.1"/>
    </source>
</evidence>
<comment type="catalytic activity">
    <reaction evidence="12">
        <text>alpha-D-glucosamine 1-phosphate + acetyl-CoA = N-acetyl-alpha-D-glucosamine 1-phosphate + CoA + H(+)</text>
        <dbReference type="Rhea" id="RHEA:13725"/>
        <dbReference type="ChEBI" id="CHEBI:15378"/>
        <dbReference type="ChEBI" id="CHEBI:57287"/>
        <dbReference type="ChEBI" id="CHEBI:57288"/>
        <dbReference type="ChEBI" id="CHEBI:57776"/>
        <dbReference type="ChEBI" id="CHEBI:58516"/>
        <dbReference type="EC" id="2.3.1.157"/>
    </reaction>
</comment>
<evidence type="ECO:0000256" key="9">
    <source>
        <dbReference type="ARBA" id="ARBA00022695"/>
    </source>
</evidence>
<keyword evidence="17" id="KW-1185">Reference proteome</keyword>
<dbReference type="InterPro" id="IPR011004">
    <property type="entry name" value="Trimer_LpxA-like_sf"/>
</dbReference>
<dbReference type="Gene3D" id="2.160.10.10">
    <property type="entry name" value="Hexapeptide repeat proteins"/>
    <property type="match status" value="1"/>
</dbReference>
<evidence type="ECO:0000256" key="10">
    <source>
        <dbReference type="ARBA" id="ARBA00023268"/>
    </source>
</evidence>
<comment type="pathway">
    <text evidence="2">Nucleotide-sugar biosynthesis; UDP-N-acetyl-alpha-D-glucosamine biosynthesis; UDP-N-acetyl-alpha-D-glucosamine from N-acetyl-alpha-D-glucosamine 1-phosphate: step 1/1.</text>
</comment>
<dbReference type="CDD" id="cd04181">
    <property type="entry name" value="NTP_transferase"/>
    <property type="match status" value="1"/>
</dbReference>
<dbReference type="InterPro" id="IPR029044">
    <property type="entry name" value="Nucleotide-diphossugar_trans"/>
</dbReference>
<evidence type="ECO:0000256" key="4">
    <source>
        <dbReference type="ARBA" id="ARBA00007947"/>
    </source>
</evidence>
<dbReference type="EC" id="2.3.1.157" evidence="5"/>
<proteinExistence type="inferred from homology"/>
<dbReference type="SUPFAM" id="SSF53448">
    <property type="entry name" value="Nucleotide-diphospho-sugar transferases"/>
    <property type="match status" value="1"/>
</dbReference>
<dbReference type="PANTHER" id="PTHR43584">
    <property type="entry name" value="NUCLEOTIDYL TRANSFERASE"/>
    <property type="match status" value="1"/>
</dbReference>
<dbReference type="EMBL" id="CP075546">
    <property type="protein sequence ID" value="QVV89452.1"/>
    <property type="molecule type" value="Genomic_DNA"/>
</dbReference>
<dbReference type="EC" id="2.7.7.23" evidence="6"/>
<comment type="catalytic activity">
    <reaction evidence="13">
        <text>N-acetyl-alpha-D-glucosamine 1-phosphate + UTP + H(+) = UDP-N-acetyl-alpha-D-glucosamine + diphosphate</text>
        <dbReference type="Rhea" id="RHEA:13509"/>
        <dbReference type="ChEBI" id="CHEBI:15378"/>
        <dbReference type="ChEBI" id="CHEBI:33019"/>
        <dbReference type="ChEBI" id="CHEBI:46398"/>
        <dbReference type="ChEBI" id="CHEBI:57705"/>
        <dbReference type="ChEBI" id="CHEBI:57776"/>
        <dbReference type="EC" id="2.7.7.23"/>
    </reaction>
</comment>
<evidence type="ECO:0000256" key="7">
    <source>
        <dbReference type="ARBA" id="ARBA00013414"/>
    </source>
</evidence>
<evidence type="ECO:0000256" key="8">
    <source>
        <dbReference type="ARBA" id="ARBA00022679"/>
    </source>
</evidence>
<keyword evidence="11" id="KW-0012">Acyltransferase</keyword>
<evidence type="ECO:0000259" key="14">
    <source>
        <dbReference type="Pfam" id="PF00483"/>
    </source>
</evidence>
<dbReference type="GO" id="GO:0019134">
    <property type="term" value="F:glucosamine-1-phosphate N-acetyltransferase activity"/>
    <property type="evidence" value="ECO:0007669"/>
    <property type="project" value="UniProtKB-EC"/>
</dbReference>
<keyword evidence="8 16" id="KW-0808">Transferase</keyword>
<evidence type="ECO:0000256" key="13">
    <source>
        <dbReference type="ARBA" id="ARBA00048493"/>
    </source>
</evidence>
<organism evidence="16 17">
    <name type="scientific">Methanospirillum purgamenti</name>
    <dbReference type="NCBI Taxonomy" id="2834276"/>
    <lineage>
        <taxon>Archaea</taxon>
        <taxon>Methanobacteriati</taxon>
        <taxon>Methanobacteriota</taxon>
        <taxon>Stenosarchaea group</taxon>
        <taxon>Methanomicrobia</taxon>
        <taxon>Methanomicrobiales</taxon>
        <taxon>Methanospirillaceae</taxon>
        <taxon>Methanospirillum</taxon>
    </lineage>
</organism>
<dbReference type="PANTHER" id="PTHR43584:SF8">
    <property type="entry name" value="N-ACETYLMURAMATE ALPHA-1-PHOSPHATE URIDYLYLTRANSFERASE"/>
    <property type="match status" value="1"/>
</dbReference>
<dbReference type="InterPro" id="IPR056729">
    <property type="entry name" value="GMPPB_C"/>
</dbReference>
<evidence type="ECO:0000313" key="17">
    <source>
        <dbReference type="Proteomes" id="UP000680656"/>
    </source>
</evidence>
<dbReference type="GeneID" id="65096054"/>
<feature type="domain" description="Mannose-1-phosphate guanyltransferase C-terminal" evidence="15">
    <location>
        <begin position="264"/>
        <end position="381"/>
    </location>
</feature>
<dbReference type="Proteomes" id="UP000680656">
    <property type="component" value="Chromosome"/>
</dbReference>
<keyword evidence="10" id="KW-0511">Multifunctional enzyme</keyword>
<dbReference type="CDD" id="cd05636">
    <property type="entry name" value="LbH_G1P_TT_C_like"/>
    <property type="match status" value="1"/>
</dbReference>
<comment type="pathway">
    <text evidence="1">Nucleotide-sugar biosynthesis; UDP-N-acetyl-alpha-D-glucosamine biosynthesis; N-acetyl-alpha-D-glucosamine 1-phosphate from alpha-D-glucosamine 6-phosphate (route II): step 2/2.</text>
</comment>
<dbReference type="GO" id="GO:0003977">
    <property type="term" value="F:UDP-N-acetylglucosamine diphosphorylase activity"/>
    <property type="evidence" value="ECO:0007669"/>
    <property type="project" value="UniProtKB-EC"/>
</dbReference>
<protein>
    <recommendedName>
        <fullName evidence="7">Bifunctional protein GlmU</fullName>
        <ecNumber evidence="5">2.3.1.157</ecNumber>
        <ecNumber evidence="6">2.7.7.23</ecNumber>
    </recommendedName>
</protein>
<evidence type="ECO:0000256" key="2">
    <source>
        <dbReference type="ARBA" id="ARBA00005208"/>
    </source>
</evidence>
<evidence type="ECO:0000259" key="15">
    <source>
        <dbReference type="Pfam" id="PF25087"/>
    </source>
</evidence>
<reference evidence="16 17" key="1">
    <citation type="submission" date="2021-05" db="EMBL/GenBank/DDBJ databases">
        <title>A novel Methanospirillum isolate from a pyrite-forming mixed culture.</title>
        <authorList>
            <person name="Bunk B."/>
            <person name="Sproer C."/>
            <person name="Spring S."/>
            <person name="Pester M."/>
        </authorList>
    </citation>
    <scope>NUCLEOTIDE SEQUENCE [LARGE SCALE GENOMIC DNA]</scope>
    <source>
        <strain evidence="16 17">J.3.6.1-F.2.7.3</strain>
    </source>
</reference>